<comment type="caution">
    <text evidence="2">The sequence shown here is derived from an EMBL/GenBank/DDBJ whole genome shotgun (WGS) entry which is preliminary data.</text>
</comment>
<keyword evidence="1" id="KW-0472">Membrane</keyword>
<evidence type="ECO:0000256" key="1">
    <source>
        <dbReference type="SAM" id="Phobius"/>
    </source>
</evidence>
<organism evidence="2 3">
    <name type="scientific">Candidatus Enterococcus avicola</name>
    <dbReference type="NCBI Taxonomy" id="2838561"/>
    <lineage>
        <taxon>Bacteria</taxon>
        <taxon>Bacillati</taxon>
        <taxon>Bacillota</taxon>
        <taxon>Bacilli</taxon>
        <taxon>Lactobacillales</taxon>
        <taxon>Enterococcaceae</taxon>
        <taxon>Enterococcus</taxon>
    </lineage>
</organism>
<dbReference type="Proteomes" id="UP000824063">
    <property type="component" value="Unassembled WGS sequence"/>
</dbReference>
<evidence type="ECO:0000313" key="3">
    <source>
        <dbReference type="Proteomes" id="UP000824063"/>
    </source>
</evidence>
<name>A0A9D2F6X2_9ENTE</name>
<dbReference type="InterPro" id="IPR009526">
    <property type="entry name" value="DUF1146"/>
</dbReference>
<proteinExistence type="predicted"/>
<dbReference type="EMBL" id="DXBN01000067">
    <property type="protein sequence ID" value="HIZ52876.1"/>
    <property type="molecule type" value="Genomic_DNA"/>
</dbReference>
<keyword evidence="1" id="KW-0812">Transmembrane</keyword>
<keyword evidence="1" id="KW-1133">Transmembrane helix</keyword>
<dbReference type="AlphaFoldDB" id="A0A9D2F6X2"/>
<reference evidence="2" key="1">
    <citation type="journal article" date="2021" name="PeerJ">
        <title>Extensive microbial diversity within the chicken gut microbiome revealed by metagenomics and culture.</title>
        <authorList>
            <person name="Gilroy R."/>
            <person name="Ravi A."/>
            <person name="Getino M."/>
            <person name="Pursley I."/>
            <person name="Horton D.L."/>
            <person name="Alikhan N.F."/>
            <person name="Baker D."/>
            <person name="Gharbi K."/>
            <person name="Hall N."/>
            <person name="Watson M."/>
            <person name="Adriaenssens E.M."/>
            <person name="Foster-Nyarko E."/>
            <person name="Jarju S."/>
            <person name="Secka A."/>
            <person name="Antonio M."/>
            <person name="Oren A."/>
            <person name="Chaudhuri R.R."/>
            <person name="La Ragione R."/>
            <person name="Hildebrand F."/>
            <person name="Pallen M.J."/>
        </authorList>
    </citation>
    <scope>NUCLEOTIDE SEQUENCE</scope>
    <source>
        <strain evidence="2">CHK172-16539</strain>
    </source>
</reference>
<accession>A0A9D2F6X2</accession>
<feature type="transmembrane region" description="Helical" evidence="1">
    <location>
        <begin position="6"/>
        <end position="26"/>
    </location>
</feature>
<gene>
    <name evidence="2" type="ORF">IAA20_02915</name>
</gene>
<evidence type="ECO:0000313" key="2">
    <source>
        <dbReference type="EMBL" id="HIZ52876.1"/>
    </source>
</evidence>
<dbReference type="NCBIfam" id="TIGR02327">
    <property type="entry name" value="int_mem_ywzB"/>
    <property type="match status" value="1"/>
</dbReference>
<sequence length="77" mass="8925">MQVYGIDVIIRIVTHFIFIYLAFWSLKSLRLEMLFTPQNTTQIRMVLALLSIGMGYLSSTFFLELMVLGKNLFIVGF</sequence>
<protein>
    <submittedName>
        <fullName evidence="2">DUF1146 family protein</fullName>
    </submittedName>
</protein>
<dbReference type="Pfam" id="PF06612">
    <property type="entry name" value="DUF1146"/>
    <property type="match status" value="1"/>
</dbReference>
<feature type="transmembrane region" description="Helical" evidence="1">
    <location>
        <begin position="46"/>
        <end position="68"/>
    </location>
</feature>
<reference evidence="2" key="2">
    <citation type="submission" date="2021-04" db="EMBL/GenBank/DDBJ databases">
        <authorList>
            <person name="Gilroy R."/>
        </authorList>
    </citation>
    <scope>NUCLEOTIDE SEQUENCE</scope>
    <source>
        <strain evidence="2">CHK172-16539</strain>
    </source>
</reference>